<accession>A0A6A4V2F2</accession>
<dbReference type="Gene3D" id="3.30.160.60">
    <property type="entry name" value="Classic Zinc Finger"/>
    <property type="match status" value="3"/>
</dbReference>
<dbReference type="OrthoDB" id="6374300at2759"/>
<dbReference type="GO" id="GO:0005634">
    <property type="term" value="C:nucleus"/>
    <property type="evidence" value="ECO:0007669"/>
    <property type="project" value="UniProtKB-SubCell"/>
</dbReference>
<evidence type="ECO:0000259" key="10">
    <source>
        <dbReference type="PROSITE" id="PS50157"/>
    </source>
</evidence>
<dbReference type="EMBL" id="VIIS01002075">
    <property type="protein sequence ID" value="KAF0288826.1"/>
    <property type="molecule type" value="Genomic_DNA"/>
</dbReference>
<keyword evidence="6" id="KW-0238">DNA-binding</keyword>
<evidence type="ECO:0000256" key="6">
    <source>
        <dbReference type="ARBA" id="ARBA00023125"/>
    </source>
</evidence>
<evidence type="ECO:0000256" key="5">
    <source>
        <dbReference type="ARBA" id="ARBA00022833"/>
    </source>
</evidence>
<sequence length="333" mass="37485">MMLPCATLPLQMLSFTPVPRSAAGQVKLKYKMPFPIEVHSRSSQQQDAVAEEAAAVGTVPEPADEPAAGSGPSAAGAAPHQEVTVTGGQLQPAQICQVLDAAGVDTGETYSIEVVDSTESLSKGDHVAFSDSLGESIILYEQEDGYTEQQLVELDHVPYSVQLSDDIETSDMTTIIERKPRRRLKRRRWGNESGYFCDVCDATFSSFPELQVHRQTHASAETFNCRYCKHIARTKIKLHRHMQENHKDRMIPCPYCEKRFPEKCNLTRHIAIHQDPKFICEICSRPFHSKGDLGKHMVFRHTTEKNFPCPDCDSSFKTSWMMKRHLSRVHARL</sequence>
<evidence type="ECO:0000256" key="4">
    <source>
        <dbReference type="ARBA" id="ARBA00022771"/>
    </source>
</evidence>
<feature type="domain" description="C2H2-type" evidence="10">
    <location>
        <begin position="195"/>
        <end position="222"/>
    </location>
</feature>
<feature type="domain" description="C2H2-type" evidence="10">
    <location>
        <begin position="278"/>
        <end position="306"/>
    </location>
</feature>
<comment type="subcellular location">
    <subcellularLocation>
        <location evidence="1">Nucleus</location>
    </subcellularLocation>
</comment>
<protein>
    <submittedName>
        <fullName evidence="11">Telomere zinc finger-associated protein</fullName>
    </submittedName>
</protein>
<dbReference type="GO" id="GO:0003700">
    <property type="term" value="F:DNA-binding transcription factor activity"/>
    <property type="evidence" value="ECO:0007669"/>
    <property type="project" value="TreeGrafter"/>
</dbReference>
<comment type="caution">
    <text evidence="11">The sequence shown here is derived from an EMBL/GenBank/DDBJ whole genome shotgun (WGS) entry which is preliminary data.</text>
</comment>
<dbReference type="InterPro" id="IPR013087">
    <property type="entry name" value="Znf_C2H2_type"/>
</dbReference>
<dbReference type="PANTHER" id="PTHR24404">
    <property type="entry name" value="ZINC FINGER PROTEIN"/>
    <property type="match status" value="1"/>
</dbReference>
<organism evidence="11 12">
    <name type="scientific">Amphibalanus amphitrite</name>
    <name type="common">Striped barnacle</name>
    <name type="synonym">Balanus amphitrite</name>
    <dbReference type="NCBI Taxonomy" id="1232801"/>
    <lineage>
        <taxon>Eukaryota</taxon>
        <taxon>Metazoa</taxon>
        <taxon>Ecdysozoa</taxon>
        <taxon>Arthropoda</taxon>
        <taxon>Crustacea</taxon>
        <taxon>Multicrustacea</taxon>
        <taxon>Cirripedia</taxon>
        <taxon>Thoracica</taxon>
        <taxon>Thoracicalcarea</taxon>
        <taxon>Balanomorpha</taxon>
        <taxon>Balanoidea</taxon>
        <taxon>Balanidae</taxon>
        <taxon>Amphibalaninae</taxon>
        <taxon>Amphibalanus</taxon>
    </lineage>
</organism>
<dbReference type="GO" id="GO:0006357">
    <property type="term" value="P:regulation of transcription by RNA polymerase II"/>
    <property type="evidence" value="ECO:0007669"/>
    <property type="project" value="TreeGrafter"/>
</dbReference>
<dbReference type="PROSITE" id="PS50157">
    <property type="entry name" value="ZINC_FINGER_C2H2_2"/>
    <property type="match status" value="4"/>
</dbReference>
<dbReference type="Pfam" id="PF00096">
    <property type="entry name" value="zf-C2H2"/>
    <property type="match status" value="3"/>
</dbReference>
<dbReference type="InterPro" id="IPR036236">
    <property type="entry name" value="Znf_C2H2_sf"/>
</dbReference>
<evidence type="ECO:0000256" key="9">
    <source>
        <dbReference type="SAM" id="MobiDB-lite"/>
    </source>
</evidence>
<proteinExistence type="predicted"/>
<feature type="compositionally biased region" description="Low complexity" evidence="9">
    <location>
        <begin position="51"/>
        <end position="79"/>
    </location>
</feature>
<evidence type="ECO:0000313" key="12">
    <source>
        <dbReference type="Proteomes" id="UP000440578"/>
    </source>
</evidence>
<feature type="domain" description="C2H2-type" evidence="10">
    <location>
        <begin position="251"/>
        <end position="278"/>
    </location>
</feature>
<evidence type="ECO:0000256" key="8">
    <source>
        <dbReference type="PROSITE-ProRule" id="PRU00042"/>
    </source>
</evidence>
<keyword evidence="2" id="KW-0479">Metal-binding</keyword>
<gene>
    <name evidence="11" type="primary">Zbtb48_1</name>
    <name evidence="11" type="ORF">FJT64_001354</name>
</gene>
<name>A0A6A4V2F2_AMPAM</name>
<feature type="domain" description="C2H2-type" evidence="10">
    <location>
        <begin position="307"/>
        <end position="333"/>
    </location>
</feature>
<dbReference type="PROSITE" id="PS00028">
    <property type="entry name" value="ZINC_FINGER_C2H2_1"/>
    <property type="match status" value="4"/>
</dbReference>
<dbReference type="GO" id="GO:0000978">
    <property type="term" value="F:RNA polymerase II cis-regulatory region sequence-specific DNA binding"/>
    <property type="evidence" value="ECO:0007669"/>
    <property type="project" value="TreeGrafter"/>
</dbReference>
<dbReference type="Proteomes" id="UP000440578">
    <property type="component" value="Unassembled WGS sequence"/>
</dbReference>
<evidence type="ECO:0000256" key="2">
    <source>
        <dbReference type="ARBA" id="ARBA00022723"/>
    </source>
</evidence>
<keyword evidence="3" id="KW-0677">Repeat</keyword>
<dbReference type="AlphaFoldDB" id="A0A6A4V2F2"/>
<dbReference type="PANTHER" id="PTHR24404:SF114">
    <property type="entry name" value="KLUMPFUSS, ISOFORM B-RELATED"/>
    <property type="match status" value="1"/>
</dbReference>
<evidence type="ECO:0000313" key="11">
    <source>
        <dbReference type="EMBL" id="KAF0288826.1"/>
    </source>
</evidence>
<dbReference type="GO" id="GO:0008270">
    <property type="term" value="F:zinc ion binding"/>
    <property type="evidence" value="ECO:0007669"/>
    <property type="project" value="UniProtKB-KW"/>
</dbReference>
<keyword evidence="7" id="KW-0539">Nucleus</keyword>
<keyword evidence="4 8" id="KW-0863">Zinc-finger</keyword>
<keyword evidence="12" id="KW-1185">Reference proteome</keyword>
<dbReference type="SMART" id="SM00355">
    <property type="entry name" value="ZnF_C2H2"/>
    <property type="match status" value="5"/>
</dbReference>
<reference evidence="11 12" key="1">
    <citation type="submission" date="2019-07" db="EMBL/GenBank/DDBJ databases">
        <title>Draft genome assembly of a fouling barnacle, Amphibalanus amphitrite (Darwin, 1854): The first reference genome for Thecostraca.</title>
        <authorList>
            <person name="Kim W."/>
        </authorList>
    </citation>
    <scope>NUCLEOTIDE SEQUENCE [LARGE SCALE GENOMIC DNA]</scope>
    <source>
        <strain evidence="11">SNU_AA5</strain>
        <tissue evidence="11">Soma without cirri and trophi</tissue>
    </source>
</reference>
<evidence type="ECO:0000256" key="7">
    <source>
        <dbReference type="ARBA" id="ARBA00023242"/>
    </source>
</evidence>
<evidence type="ECO:0000256" key="1">
    <source>
        <dbReference type="ARBA" id="ARBA00004123"/>
    </source>
</evidence>
<feature type="region of interest" description="Disordered" evidence="9">
    <location>
        <begin position="41"/>
        <end position="84"/>
    </location>
</feature>
<dbReference type="SUPFAM" id="SSF57667">
    <property type="entry name" value="beta-beta-alpha zinc fingers"/>
    <property type="match status" value="3"/>
</dbReference>
<dbReference type="InterPro" id="IPR050589">
    <property type="entry name" value="Ikaros_C2H2-ZF"/>
</dbReference>
<evidence type="ECO:0000256" key="3">
    <source>
        <dbReference type="ARBA" id="ARBA00022737"/>
    </source>
</evidence>
<keyword evidence="5" id="KW-0862">Zinc</keyword>